<comment type="caution">
    <text evidence="1">The sequence shown here is derived from an EMBL/GenBank/DDBJ whole genome shotgun (WGS) entry which is preliminary data.</text>
</comment>
<dbReference type="SUPFAM" id="SSF47077">
    <property type="entry name" value="T4 endonuclease V"/>
    <property type="match status" value="1"/>
</dbReference>
<keyword evidence="2" id="KW-0456">Lyase</keyword>
<dbReference type="NCBIfam" id="TIGR02328">
    <property type="entry name" value="TIGR02328 family protein"/>
    <property type="match status" value="1"/>
</dbReference>
<dbReference type="Pfam" id="PF03013">
    <property type="entry name" value="Pyr_excise"/>
    <property type="match status" value="1"/>
</dbReference>
<dbReference type="GO" id="GO:0016829">
    <property type="term" value="F:lyase activity"/>
    <property type="evidence" value="ECO:0007669"/>
    <property type="project" value="UniProtKB-KW"/>
</dbReference>
<dbReference type="OrthoDB" id="360137at2"/>
<keyword evidence="3" id="KW-1185">Reference proteome</keyword>
<reference evidence="1 4" key="2">
    <citation type="submission" date="2020-04" db="EMBL/GenBank/DDBJ databases">
        <title>MicrobeNet Type strains.</title>
        <authorList>
            <person name="Nicholson A.C."/>
        </authorList>
    </citation>
    <scope>NUCLEOTIDE SEQUENCE [LARGE SCALE GENOMIC DNA]</scope>
    <source>
        <strain evidence="1 4">CCUG 33494</strain>
    </source>
</reference>
<name>A0A4Y4G311_WEIHE</name>
<dbReference type="EMBL" id="FMAW01000003">
    <property type="protein sequence ID" value="SCB82288.1"/>
    <property type="molecule type" value="Genomic_DNA"/>
</dbReference>
<dbReference type="InterPro" id="IPR012650">
    <property type="entry name" value="CHP02328"/>
</dbReference>
<dbReference type="Proteomes" id="UP000182448">
    <property type="component" value="Unassembled WGS sequence"/>
</dbReference>
<evidence type="ECO:0000313" key="4">
    <source>
        <dbReference type="Proteomes" id="UP000585749"/>
    </source>
</evidence>
<protein>
    <submittedName>
        <fullName evidence="2">Pyrimidine dimer DNA glycosylase /DNA-(Apurinic or apyrimidinic site) lyase</fullName>
    </submittedName>
</protein>
<organism evidence="1 4">
    <name type="scientific">Weissella hellenica</name>
    <dbReference type="NCBI Taxonomy" id="46256"/>
    <lineage>
        <taxon>Bacteria</taxon>
        <taxon>Bacillati</taxon>
        <taxon>Bacillota</taxon>
        <taxon>Bacilli</taxon>
        <taxon>Lactobacillales</taxon>
        <taxon>Lactobacillaceae</taxon>
        <taxon>Weissella</taxon>
    </lineage>
</organism>
<gene>
    <name evidence="2" type="ORF">GA0061075_10366</name>
    <name evidence="1" type="ORF">HF960_02430</name>
</gene>
<dbReference type="EMBL" id="JAAXPM010000002">
    <property type="protein sequence ID" value="NKY66557.1"/>
    <property type="molecule type" value="Genomic_DNA"/>
</dbReference>
<dbReference type="RefSeq" id="WP_074426951.1">
    <property type="nucleotide sequence ID" value="NZ_BJEG01000009.1"/>
</dbReference>
<evidence type="ECO:0000313" key="1">
    <source>
        <dbReference type="EMBL" id="NKY66557.1"/>
    </source>
</evidence>
<sequence length="121" mass="14296">MRLWHESLISKLSRQQLLGQHRECCALRGGGWGKKHRTVDYVFTHSPYELFQYHAKVMQEMHRRGYTPNSLWLNPFYRGNKEAPYTALLIIPTTVPIYPEHNTAYYQECIDNLAMKGIDIR</sequence>
<dbReference type="Proteomes" id="UP000585749">
    <property type="component" value="Unassembled WGS sequence"/>
</dbReference>
<dbReference type="AlphaFoldDB" id="A0A4Y4G311"/>
<reference evidence="2 3" key="1">
    <citation type="submission" date="2016-08" db="EMBL/GenBank/DDBJ databases">
        <authorList>
            <person name="Varghese N."/>
            <person name="Submissions Spin"/>
        </authorList>
    </citation>
    <scope>NUCLEOTIDE SEQUENCE [LARGE SCALE GENOMIC DNA]</scope>
    <source>
        <strain evidence="2 3">R-53116</strain>
    </source>
</reference>
<evidence type="ECO:0000313" key="3">
    <source>
        <dbReference type="Proteomes" id="UP000182448"/>
    </source>
</evidence>
<evidence type="ECO:0000313" key="2">
    <source>
        <dbReference type="EMBL" id="SCB82288.1"/>
    </source>
</evidence>
<proteinExistence type="predicted"/>
<dbReference type="InterPro" id="IPR004260">
    <property type="entry name" value="Pyr-dimer_DNA_glycosylase"/>
</dbReference>
<accession>A0A4Y4G311</accession>